<evidence type="ECO:0000256" key="5">
    <source>
        <dbReference type="RuleBase" id="RU003476"/>
    </source>
</evidence>
<gene>
    <name evidence="7" type="ORF">AB6A68_10590</name>
</gene>
<dbReference type="CDD" id="cd04685">
    <property type="entry name" value="NUDIX_Hydrolase"/>
    <property type="match status" value="1"/>
</dbReference>
<dbReference type="PANTHER" id="PTHR43046:SF12">
    <property type="entry name" value="GDP-MANNOSE MANNOSYL HYDROLASE"/>
    <property type="match status" value="1"/>
</dbReference>
<evidence type="ECO:0000256" key="4">
    <source>
        <dbReference type="ARBA" id="ARBA00022842"/>
    </source>
</evidence>
<dbReference type="InterPro" id="IPR020476">
    <property type="entry name" value="Nudix_hydrolase"/>
</dbReference>
<dbReference type="Proteomes" id="UP001560267">
    <property type="component" value="Unassembled WGS sequence"/>
</dbReference>
<dbReference type="InterPro" id="IPR015797">
    <property type="entry name" value="NUDIX_hydrolase-like_dom_sf"/>
</dbReference>
<evidence type="ECO:0000256" key="2">
    <source>
        <dbReference type="ARBA" id="ARBA00005582"/>
    </source>
</evidence>
<dbReference type="PANTHER" id="PTHR43046">
    <property type="entry name" value="GDP-MANNOSE MANNOSYL HYDROLASE"/>
    <property type="match status" value="1"/>
</dbReference>
<evidence type="ECO:0000256" key="1">
    <source>
        <dbReference type="ARBA" id="ARBA00001946"/>
    </source>
</evidence>
<comment type="similarity">
    <text evidence="2 5">Belongs to the Nudix hydrolase family.</text>
</comment>
<accession>A0ABV3Y768</accession>
<keyword evidence="4" id="KW-0460">Magnesium</keyword>
<dbReference type="InterPro" id="IPR000086">
    <property type="entry name" value="NUDIX_hydrolase_dom"/>
</dbReference>
<dbReference type="Pfam" id="PF00293">
    <property type="entry name" value="NUDIX"/>
    <property type="match status" value="1"/>
</dbReference>
<evidence type="ECO:0000313" key="8">
    <source>
        <dbReference type="Proteomes" id="UP001560267"/>
    </source>
</evidence>
<evidence type="ECO:0000313" key="7">
    <source>
        <dbReference type="EMBL" id="MEX6430274.1"/>
    </source>
</evidence>
<dbReference type="RefSeq" id="WP_276986016.1">
    <property type="nucleotide sequence ID" value="NZ_JBFSHR010000044.1"/>
</dbReference>
<dbReference type="EMBL" id="JBFSHR010000044">
    <property type="protein sequence ID" value="MEX6430274.1"/>
    <property type="molecule type" value="Genomic_DNA"/>
</dbReference>
<dbReference type="InterPro" id="IPR020084">
    <property type="entry name" value="NUDIX_hydrolase_CS"/>
</dbReference>
<dbReference type="PROSITE" id="PS00893">
    <property type="entry name" value="NUDIX_BOX"/>
    <property type="match status" value="1"/>
</dbReference>
<dbReference type="Gene3D" id="3.90.79.10">
    <property type="entry name" value="Nucleoside Triphosphate Pyrophosphohydrolase"/>
    <property type="match status" value="1"/>
</dbReference>
<dbReference type="PRINTS" id="PR00502">
    <property type="entry name" value="NUDIXFAMILY"/>
</dbReference>
<feature type="domain" description="Nudix hydrolase" evidence="6">
    <location>
        <begin position="12"/>
        <end position="151"/>
    </location>
</feature>
<sequence length="165" mass="18465">MIADDLEGVPEVVRPAVRILCIDSSERVLLLNWRDPIDERTFWEPPGGGVEEGESYIQAASRELAEETGLLDTTLFGPVAWVKRDCLWSGRRLVAVEPFFVALVGDQQVRPQALTEEEEATLLGYHWFAVEELRNSKAVIEPGELSDLLAQHVGGRWSNEGKHTL</sequence>
<reference evidence="7 8" key="1">
    <citation type="submission" date="2024-07" db="EMBL/GenBank/DDBJ databases">
        <title>Draft Genome Sequence of Ferrimicrobium acidiphilum Strain YE2023, Isolated from a Pulp of Bioleach Reactor.</title>
        <authorList>
            <person name="Elkina Y.A."/>
            <person name="Bulaeva A.G."/>
            <person name="Beletsky A.V."/>
            <person name="Mardanov A.V."/>
        </authorList>
    </citation>
    <scope>NUCLEOTIDE SEQUENCE [LARGE SCALE GENOMIC DNA]</scope>
    <source>
        <strain evidence="7 8">YE2023</strain>
    </source>
</reference>
<dbReference type="SUPFAM" id="SSF55811">
    <property type="entry name" value="Nudix"/>
    <property type="match status" value="1"/>
</dbReference>
<comment type="caution">
    <text evidence="7">The sequence shown here is derived from an EMBL/GenBank/DDBJ whole genome shotgun (WGS) entry which is preliminary data.</text>
</comment>
<organism evidence="7 8">
    <name type="scientific">Ferrimicrobium acidiphilum</name>
    <dbReference type="NCBI Taxonomy" id="121039"/>
    <lineage>
        <taxon>Bacteria</taxon>
        <taxon>Bacillati</taxon>
        <taxon>Actinomycetota</taxon>
        <taxon>Acidimicrobiia</taxon>
        <taxon>Acidimicrobiales</taxon>
        <taxon>Acidimicrobiaceae</taxon>
        <taxon>Ferrimicrobium</taxon>
    </lineage>
</organism>
<protein>
    <submittedName>
        <fullName evidence="7">NUDIX domain-containing protein</fullName>
    </submittedName>
</protein>
<proteinExistence type="inferred from homology"/>
<keyword evidence="8" id="KW-1185">Reference proteome</keyword>
<name>A0ABV3Y768_9ACTN</name>
<dbReference type="PROSITE" id="PS51462">
    <property type="entry name" value="NUDIX"/>
    <property type="match status" value="1"/>
</dbReference>
<evidence type="ECO:0000259" key="6">
    <source>
        <dbReference type="PROSITE" id="PS51462"/>
    </source>
</evidence>
<comment type="cofactor">
    <cofactor evidence="1">
        <name>Mg(2+)</name>
        <dbReference type="ChEBI" id="CHEBI:18420"/>
    </cofactor>
</comment>
<evidence type="ECO:0000256" key="3">
    <source>
        <dbReference type="ARBA" id="ARBA00022801"/>
    </source>
</evidence>
<keyword evidence="3 5" id="KW-0378">Hydrolase</keyword>